<dbReference type="Pfam" id="PF13602">
    <property type="entry name" value="ADH_zinc_N_2"/>
    <property type="match status" value="1"/>
</dbReference>
<dbReference type="SUPFAM" id="SSF51735">
    <property type="entry name" value="NAD(P)-binding Rossmann-fold domains"/>
    <property type="match status" value="1"/>
</dbReference>
<organism evidence="1 2">
    <name type="scientific">Aspergillus terreus</name>
    <dbReference type="NCBI Taxonomy" id="33178"/>
    <lineage>
        <taxon>Eukaryota</taxon>
        <taxon>Fungi</taxon>
        <taxon>Dikarya</taxon>
        <taxon>Ascomycota</taxon>
        <taxon>Pezizomycotina</taxon>
        <taxon>Eurotiomycetes</taxon>
        <taxon>Eurotiomycetidae</taxon>
        <taxon>Eurotiales</taxon>
        <taxon>Aspergillaceae</taxon>
        <taxon>Aspergillus</taxon>
        <taxon>Aspergillus subgen. Circumdati</taxon>
    </lineage>
</organism>
<protein>
    <submittedName>
        <fullName evidence="1">Putative zinc alcohol dehydrogenase</fullName>
    </submittedName>
</protein>
<dbReference type="InterPro" id="IPR020843">
    <property type="entry name" value="ER"/>
</dbReference>
<dbReference type="InterPro" id="IPR011032">
    <property type="entry name" value="GroES-like_sf"/>
</dbReference>
<dbReference type="SUPFAM" id="SSF50129">
    <property type="entry name" value="GroES-like"/>
    <property type="match status" value="1"/>
</dbReference>
<dbReference type="Gene3D" id="3.40.50.720">
    <property type="entry name" value="NAD(P)-binding Rossmann-like Domain"/>
    <property type="match status" value="1"/>
</dbReference>
<dbReference type="InterPro" id="IPR036291">
    <property type="entry name" value="NAD(P)-bd_dom_sf"/>
</dbReference>
<evidence type="ECO:0000313" key="2">
    <source>
        <dbReference type="Proteomes" id="UP000452235"/>
    </source>
</evidence>
<dbReference type="CDD" id="cd08267">
    <property type="entry name" value="MDR1"/>
    <property type="match status" value="1"/>
</dbReference>
<proteinExistence type="predicted"/>
<gene>
    <name evidence="1" type="ORF">ATEIFO6365_0008044000</name>
</gene>
<dbReference type="Proteomes" id="UP000452235">
    <property type="component" value="Unassembled WGS sequence"/>
</dbReference>
<dbReference type="OrthoDB" id="201656at2759"/>
<name>A0A5M3Z6R2_ASPTE</name>
<dbReference type="PANTHER" id="PTHR11695:SF294">
    <property type="entry name" value="RETICULON-4-INTERACTING PROTEIN 1, MITOCHONDRIAL"/>
    <property type="match status" value="1"/>
</dbReference>
<reference evidence="1 2" key="1">
    <citation type="submission" date="2020-01" db="EMBL/GenBank/DDBJ databases">
        <title>Aspergillus terreus IFO 6365 whole genome shotgun sequence.</title>
        <authorList>
            <person name="Kanamasa S."/>
            <person name="Takahashi H."/>
        </authorList>
    </citation>
    <scope>NUCLEOTIDE SEQUENCE [LARGE SCALE GENOMIC DNA]</scope>
    <source>
        <strain evidence="1 2">IFO 6365</strain>
    </source>
</reference>
<comment type="caution">
    <text evidence="1">The sequence shown here is derived from an EMBL/GenBank/DDBJ whole genome shotgun (WGS) entry which is preliminary data.</text>
</comment>
<evidence type="ECO:0000313" key="1">
    <source>
        <dbReference type="EMBL" id="GFF18496.1"/>
    </source>
</evidence>
<dbReference type="InterPro" id="IPR050700">
    <property type="entry name" value="YIM1/Zinc_Alcohol_DH_Fams"/>
</dbReference>
<dbReference type="EMBL" id="BLJY01000008">
    <property type="protein sequence ID" value="GFF18496.1"/>
    <property type="molecule type" value="Genomic_DNA"/>
</dbReference>
<keyword evidence="2" id="KW-1185">Reference proteome</keyword>
<dbReference type="Pfam" id="PF08240">
    <property type="entry name" value="ADH_N"/>
    <property type="match status" value="1"/>
</dbReference>
<dbReference type="AlphaFoldDB" id="A0A5M3Z6R2"/>
<accession>A0A5M3Z6R2</accession>
<dbReference type="GO" id="GO:0016491">
    <property type="term" value="F:oxidoreductase activity"/>
    <property type="evidence" value="ECO:0007669"/>
    <property type="project" value="InterPro"/>
</dbReference>
<dbReference type="Gene3D" id="3.90.180.10">
    <property type="entry name" value="Medium-chain alcohol dehydrogenases, catalytic domain"/>
    <property type="match status" value="1"/>
</dbReference>
<dbReference type="PANTHER" id="PTHR11695">
    <property type="entry name" value="ALCOHOL DEHYDROGENASE RELATED"/>
    <property type="match status" value="1"/>
</dbReference>
<dbReference type="VEuPathDB" id="FungiDB:ATEG_06699"/>
<dbReference type="GO" id="GO:0005739">
    <property type="term" value="C:mitochondrion"/>
    <property type="evidence" value="ECO:0007669"/>
    <property type="project" value="TreeGrafter"/>
</dbReference>
<dbReference type="SMART" id="SM00829">
    <property type="entry name" value="PKS_ER"/>
    <property type="match status" value="1"/>
</dbReference>
<dbReference type="InterPro" id="IPR013154">
    <property type="entry name" value="ADH-like_N"/>
</dbReference>
<sequence>MDSPQEHPHTPPRTMKAWLYSRTTNHLENNLHLDPAARMPGVLRDDQILVRVISASLNPADYKVPELTALTRVVIPTPATPGMDFCGQVVVAASAVKELQRGQLVYGSIGAPAQFGALGEYLVCSARSTAPLPEGLAPDDAAAVGVAGQTAYQSVKPYVSAGDRVFINGGSGGCGVFAIQIAKLLGCHVTTTCSARNVELCKELGADEVIDYEAQDVLGVLKGKGQVFSLVVDHVGAPDALYRECDAFLLPGKAFVQVGSTSLLSSSILSFADRLVRPGFLGGGKRKYDILMFKNRREDLVQIGEWIQQGKIKVVIDSTFAFEDAVQAFEKLRSQRARGKIIIHVSDKDGQE</sequence>